<feature type="compositionally biased region" description="Low complexity" evidence="1">
    <location>
        <begin position="197"/>
        <end position="211"/>
    </location>
</feature>
<gene>
    <name evidence="2" type="ORF">DP939_25180</name>
</gene>
<evidence type="ECO:0000313" key="2">
    <source>
        <dbReference type="EMBL" id="RBQ17243.1"/>
    </source>
</evidence>
<feature type="region of interest" description="Disordered" evidence="1">
    <location>
        <begin position="115"/>
        <end position="152"/>
    </location>
</feature>
<feature type="compositionally biased region" description="Low complexity" evidence="1">
    <location>
        <begin position="221"/>
        <end position="241"/>
    </location>
</feature>
<feature type="compositionally biased region" description="Low complexity" evidence="1">
    <location>
        <begin position="369"/>
        <end position="380"/>
    </location>
</feature>
<name>A0A366LUM0_9ACTN</name>
<accession>A0A366LUM0</accession>
<evidence type="ECO:0000256" key="1">
    <source>
        <dbReference type="SAM" id="MobiDB-lite"/>
    </source>
</evidence>
<feature type="region of interest" description="Disordered" evidence="1">
    <location>
        <begin position="396"/>
        <end position="451"/>
    </location>
</feature>
<feature type="region of interest" description="Disordered" evidence="1">
    <location>
        <begin position="354"/>
        <end position="380"/>
    </location>
</feature>
<dbReference type="OrthoDB" id="4025922at2"/>
<feature type="compositionally biased region" description="Basic and acidic residues" evidence="1">
    <location>
        <begin position="270"/>
        <end position="280"/>
    </location>
</feature>
<dbReference type="SUPFAM" id="SSF53300">
    <property type="entry name" value="vWA-like"/>
    <property type="match status" value="1"/>
</dbReference>
<comment type="caution">
    <text evidence="2">The sequence shown here is derived from an EMBL/GenBank/DDBJ whole genome shotgun (WGS) entry which is preliminary data.</text>
</comment>
<dbReference type="Gene3D" id="3.40.50.410">
    <property type="entry name" value="von Willebrand factor, type A domain"/>
    <property type="match status" value="1"/>
</dbReference>
<protein>
    <submittedName>
        <fullName evidence="2">VWA containing CoxE family protein</fullName>
    </submittedName>
</protein>
<dbReference type="InterPro" id="IPR036465">
    <property type="entry name" value="vWFA_dom_sf"/>
</dbReference>
<dbReference type="RefSeq" id="WP_113983251.1">
    <property type="nucleotide sequence ID" value="NZ_QMEY01000012.1"/>
</dbReference>
<dbReference type="Proteomes" id="UP000253303">
    <property type="component" value="Unassembled WGS sequence"/>
</dbReference>
<dbReference type="AlphaFoldDB" id="A0A366LUM0"/>
<keyword evidence="3" id="KW-1185">Reference proteome</keyword>
<organism evidence="2 3">
    <name type="scientific">Spongiactinospora rosea</name>
    <dbReference type="NCBI Taxonomy" id="2248750"/>
    <lineage>
        <taxon>Bacteria</taxon>
        <taxon>Bacillati</taxon>
        <taxon>Actinomycetota</taxon>
        <taxon>Actinomycetes</taxon>
        <taxon>Streptosporangiales</taxon>
        <taxon>Streptosporangiaceae</taxon>
        <taxon>Spongiactinospora</taxon>
    </lineage>
</organism>
<evidence type="ECO:0000313" key="3">
    <source>
        <dbReference type="Proteomes" id="UP000253303"/>
    </source>
</evidence>
<feature type="region of interest" description="Disordered" evidence="1">
    <location>
        <begin position="196"/>
        <end position="280"/>
    </location>
</feature>
<reference evidence="2 3" key="1">
    <citation type="submission" date="2018-06" db="EMBL/GenBank/DDBJ databases">
        <title>Sphaerisporangium craniellae sp. nov., isolated from a marine sponge in the South China Sea.</title>
        <authorList>
            <person name="Li L."/>
        </authorList>
    </citation>
    <scope>NUCLEOTIDE SEQUENCE [LARGE SCALE GENOMIC DNA]</scope>
    <source>
        <strain evidence="2 3">LHW63015</strain>
    </source>
</reference>
<sequence>MSPAHIIPDPEAPAPRMLPDAWLTFSAALTQEVTDLAGRDDLTVFCAPGNGHGSPACFIPARAAIEIDGDHLGCDPATCDPRRPSDRERYPALWGALIHEAAHARHSRWTYQPTDAEGEEATTGTGTGAPGVSVTAHGAGDRDTTSHMSASTSSSAYLAATLLEESRIEAAQISRRPGDQRWLRACISDLVMAEYRTTPPASPDGDSPTSSGTGGTGGTGASPASPGGTPTPASPAASEPSKPAPSPTSPPTPSTAPPSGPAPAPPAAPPEEKTPAADKEPMTPWQAAYAAGLILARVDTGILDRDETAPLTTAVTTTLGTDTLDKLAAIWKAAHTTPDDDSKAMTDLGRRWCETIGVDPDQPPPPAPGTGDDASDGSGVPAAVSATLEAITATDAGDDAIPLPGDAKRDVERAHRKRAAATARRVFDPRGRAPKSGVGKTAIGGERPPTPTEQAAARKLARHLRAATYREPVTTTTTSAAPPGRLRMRAALAADAQRAAGAVPTAEPFTQTHRRPTPVPPLRVGIACDVSGSMYALADPIASAAWILARATGHLPEATSATVIFGDRVRVITRPGRAPASVTTFPALDGTEEFCDAVDALDAALGLSQPGAARLLVVVSDGVFVAPGEISGGTCRIARLKATGCGILWLAFGDTRPLPGSEVAVLSDPTDAATVIGKAAVRALTHL</sequence>
<dbReference type="EMBL" id="QMEY01000012">
    <property type="protein sequence ID" value="RBQ17243.1"/>
    <property type="molecule type" value="Genomic_DNA"/>
</dbReference>
<feature type="compositionally biased region" description="Pro residues" evidence="1">
    <location>
        <begin position="242"/>
        <end position="269"/>
    </location>
</feature>
<proteinExistence type="predicted"/>